<dbReference type="InterPro" id="IPR015421">
    <property type="entry name" value="PyrdxlP-dep_Trfase_major"/>
</dbReference>
<comment type="cofactor">
    <cofactor evidence="1 12">
        <name>pyridoxal 5'-phosphate</name>
        <dbReference type="ChEBI" id="CHEBI:597326"/>
    </cofactor>
</comment>
<dbReference type="Gene3D" id="3.90.1150.10">
    <property type="entry name" value="Aspartate Aminotransferase, domain 1"/>
    <property type="match status" value="1"/>
</dbReference>
<evidence type="ECO:0000256" key="6">
    <source>
        <dbReference type="ARBA" id="ARBA00022679"/>
    </source>
</evidence>
<comment type="function">
    <text evidence="2">Catalyzes the removal of elemental sulfur atoms from cysteine to produce alanine. Seems to participate in the biosynthesis of the nitrogenase metalloclusters by providing the inorganic sulfur required for the Fe-S core formation.</text>
</comment>
<comment type="catalytic activity">
    <reaction evidence="11">
        <text>(sulfur carrier)-H + L-cysteine = (sulfur carrier)-SH + L-alanine</text>
        <dbReference type="Rhea" id="RHEA:43892"/>
        <dbReference type="Rhea" id="RHEA-COMP:14737"/>
        <dbReference type="Rhea" id="RHEA-COMP:14739"/>
        <dbReference type="ChEBI" id="CHEBI:29917"/>
        <dbReference type="ChEBI" id="CHEBI:35235"/>
        <dbReference type="ChEBI" id="CHEBI:57972"/>
        <dbReference type="ChEBI" id="CHEBI:64428"/>
        <dbReference type="EC" id="2.8.1.7"/>
    </reaction>
</comment>
<keyword evidence="7" id="KW-0479">Metal-binding</keyword>
<dbReference type="PIRSF" id="PIRSF005572">
    <property type="entry name" value="NifS"/>
    <property type="match status" value="1"/>
</dbReference>
<dbReference type="Gene3D" id="1.10.260.50">
    <property type="match status" value="1"/>
</dbReference>
<evidence type="ECO:0000256" key="1">
    <source>
        <dbReference type="ARBA" id="ARBA00001933"/>
    </source>
</evidence>
<dbReference type="InterPro" id="IPR015422">
    <property type="entry name" value="PyrdxlP-dep_Trfase_small"/>
</dbReference>
<proteinExistence type="inferred from homology"/>
<dbReference type="InterPro" id="IPR016454">
    <property type="entry name" value="Cysteine_dSase"/>
</dbReference>
<dbReference type="EMBL" id="BPQR01000034">
    <property type="protein sequence ID" value="GJE06740.1"/>
    <property type="molecule type" value="Genomic_DNA"/>
</dbReference>
<dbReference type="InterPro" id="IPR000192">
    <property type="entry name" value="Aminotrans_V_dom"/>
</dbReference>
<evidence type="ECO:0000256" key="12">
    <source>
        <dbReference type="RuleBase" id="RU004504"/>
    </source>
</evidence>
<reference evidence="14" key="2">
    <citation type="submission" date="2021-08" db="EMBL/GenBank/DDBJ databases">
        <authorList>
            <person name="Tani A."/>
            <person name="Ola A."/>
            <person name="Ogura Y."/>
            <person name="Katsura K."/>
            <person name="Hayashi T."/>
        </authorList>
    </citation>
    <scope>NUCLEOTIDE SEQUENCE</scope>
    <source>
        <strain evidence="14">LMG 23639</strain>
    </source>
</reference>
<evidence type="ECO:0000256" key="10">
    <source>
        <dbReference type="ARBA" id="ARBA00023014"/>
    </source>
</evidence>
<evidence type="ECO:0000256" key="8">
    <source>
        <dbReference type="ARBA" id="ARBA00022898"/>
    </source>
</evidence>
<dbReference type="Pfam" id="PF00266">
    <property type="entry name" value="Aminotran_5"/>
    <property type="match status" value="1"/>
</dbReference>
<name>A0ABQ4SXR9_9HYPH</name>
<keyword evidence="9" id="KW-0408">Iron</keyword>
<evidence type="ECO:0000256" key="5">
    <source>
        <dbReference type="ARBA" id="ARBA00013558"/>
    </source>
</evidence>
<dbReference type="EC" id="2.8.1.7" evidence="4"/>
<dbReference type="PROSITE" id="PS00595">
    <property type="entry name" value="AA_TRANSFER_CLASS_5"/>
    <property type="match status" value="1"/>
</dbReference>
<evidence type="ECO:0000256" key="4">
    <source>
        <dbReference type="ARBA" id="ARBA00012239"/>
    </source>
</evidence>
<dbReference type="Proteomes" id="UP001055102">
    <property type="component" value="Unassembled WGS sequence"/>
</dbReference>
<evidence type="ECO:0000256" key="11">
    <source>
        <dbReference type="ARBA" id="ARBA00050776"/>
    </source>
</evidence>
<evidence type="ECO:0000313" key="15">
    <source>
        <dbReference type="Proteomes" id="UP001055102"/>
    </source>
</evidence>
<gene>
    <name evidence="14" type="primary">iscS</name>
    <name evidence="14" type="ORF">AOPFMNJM_2062</name>
</gene>
<keyword evidence="8" id="KW-0663">Pyridoxal phosphate</keyword>
<dbReference type="RefSeq" id="WP_238275604.1">
    <property type="nucleotide sequence ID" value="NZ_BPQR01000034.1"/>
</dbReference>
<reference evidence="14" key="1">
    <citation type="journal article" date="2021" name="Front. Microbiol.">
        <title>Comprehensive Comparative Genomics and Phenotyping of Methylobacterium Species.</title>
        <authorList>
            <person name="Alessa O."/>
            <person name="Ogura Y."/>
            <person name="Fujitani Y."/>
            <person name="Takami H."/>
            <person name="Hayashi T."/>
            <person name="Sahin N."/>
            <person name="Tani A."/>
        </authorList>
    </citation>
    <scope>NUCLEOTIDE SEQUENCE</scope>
    <source>
        <strain evidence="14">LMG 23639</strain>
    </source>
</reference>
<dbReference type="PANTHER" id="PTHR11601">
    <property type="entry name" value="CYSTEINE DESULFURYLASE FAMILY MEMBER"/>
    <property type="match status" value="1"/>
</dbReference>
<evidence type="ECO:0000259" key="13">
    <source>
        <dbReference type="Pfam" id="PF00266"/>
    </source>
</evidence>
<evidence type="ECO:0000256" key="7">
    <source>
        <dbReference type="ARBA" id="ARBA00022723"/>
    </source>
</evidence>
<keyword evidence="15" id="KW-1185">Reference proteome</keyword>
<protein>
    <recommendedName>
        <fullName evidence="5">Cysteine desulfurase</fullName>
        <ecNumber evidence="4">2.8.1.7</ecNumber>
    </recommendedName>
</protein>
<evidence type="ECO:0000256" key="3">
    <source>
        <dbReference type="ARBA" id="ARBA00006490"/>
    </source>
</evidence>
<organism evidence="14 15">
    <name type="scientific">Methylobacterium jeotgali</name>
    <dbReference type="NCBI Taxonomy" id="381630"/>
    <lineage>
        <taxon>Bacteria</taxon>
        <taxon>Pseudomonadati</taxon>
        <taxon>Pseudomonadota</taxon>
        <taxon>Alphaproteobacteria</taxon>
        <taxon>Hyphomicrobiales</taxon>
        <taxon>Methylobacteriaceae</taxon>
        <taxon>Methylobacterium</taxon>
    </lineage>
</organism>
<feature type="domain" description="Aminotransferase class V" evidence="13">
    <location>
        <begin position="7"/>
        <end position="367"/>
    </location>
</feature>
<comment type="caution">
    <text evidence="14">The sequence shown here is derived from an EMBL/GenBank/DDBJ whole genome shotgun (WGS) entry which is preliminary data.</text>
</comment>
<evidence type="ECO:0000313" key="14">
    <source>
        <dbReference type="EMBL" id="GJE06740.1"/>
    </source>
</evidence>
<keyword evidence="10" id="KW-0411">Iron-sulfur</keyword>
<dbReference type="PANTHER" id="PTHR11601:SF34">
    <property type="entry name" value="CYSTEINE DESULFURASE"/>
    <property type="match status" value="1"/>
</dbReference>
<dbReference type="Gene3D" id="3.40.640.10">
    <property type="entry name" value="Type I PLP-dependent aspartate aminotransferase-like (Major domain)"/>
    <property type="match status" value="1"/>
</dbReference>
<dbReference type="SUPFAM" id="SSF53383">
    <property type="entry name" value="PLP-dependent transferases"/>
    <property type="match status" value="1"/>
</dbReference>
<dbReference type="InterPro" id="IPR020578">
    <property type="entry name" value="Aminotrans_V_PyrdxlP_BS"/>
</dbReference>
<keyword evidence="6" id="KW-0808">Transferase</keyword>
<comment type="similarity">
    <text evidence="3">Belongs to the class-V pyridoxal-phosphate-dependent aminotransferase family. NifS/IscS subfamily.</text>
</comment>
<evidence type="ECO:0000256" key="9">
    <source>
        <dbReference type="ARBA" id="ARBA00023004"/>
    </source>
</evidence>
<dbReference type="InterPro" id="IPR015424">
    <property type="entry name" value="PyrdxlP-dep_Trfase"/>
</dbReference>
<evidence type="ECO:0000256" key="2">
    <source>
        <dbReference type="ARBA" id="ARBA00003120"/>
    </source>
</evidence>
<sequence>MSEPRLYLDHNATSPARPEVAAAVARALALPGNPSSVHAEGRAARAALEEARSRIAGLVGAAPERVVFTSGGTEAANAALSGALVRTGLPRPTRLLTGATEHPCVLAGHRFEAAETLSVGAEGLIDLAALDARLEALGGETALISVQAANNETGVVQPLDAIVALARKHGALVHSDAVQVVGRLPIAFDGLGLDALSLSAHKFAGPKGVGALVLGEGVSLDGALVRGGGQERRLRAGTENLPGLVGMGEAARIAGEGLDAEVRRLEELRNRLEAGLLALAPDAAIFGYGAPRLPNTCLFAVPETDATTLLMSLDLAGVAVSRGAACSSGKVAGSPVLAAMGVSPALGAGALRVSLGWNSVLEDVSRFLGAFERALAPLYKRRGQAA</sequence>
<accession>A0ABQ4SXR9</accession>